<keyword evidence="1" id="KW-0723">Serine/threonine-protein kinase</keyword>
<dbReference type="PANTHER" id="PTHR35526">
    <property type="entry name" value="ANTI-SIGMA-F FACTOR RSBW-RELATED"/>
    <property type="match status" value="1"/>
</dbReference>
<organism evidence="3">
    <name type="scientific">Shewanella frigidimarina</name>
    <dbReference type="NCBI Taxonomy" id="56812"/>
    <lineage>
        <taxon>Bacteria</taxon>
        <taxon>Pseudomonadati</taxon>
        <taxon>Pseudomonadota</taxon>
        <taxon>Gammaproteobacteria</taxon>
        <taxon>Alteromonadales</taxon>
        <taxon>Shewanellaceae</taxon>
        <taxon>Shewanella</taxon>
    </lineage>
</organism>
<dbReference type="InterPro" id="IPR003594">
    <property type="entry name" value="HATPase_dom"/>
</dbReference>
<dbReference type="GO" id="GO:0004674">
    <property type="term" value="F:protein serine/threonine kinase activity"/>
    <property type="evidence" value="ECO:0007669"/>
    <property type="project" value="UniProtKB-KW"/>
</dbReference>
<dbReference type="PANTHER" id="PTHR35526:SF3">
    <property type="entry name" value="ANTI-SIGMA-F FACTOR RSBW"/>
    <property type="match status" value="1"/>
</dbReference>
<dbReference type="CDD" id="cd16936">
    <property type="entry name" value="HATPase_RsbW-like"/>
    <property type="match status" value="1"/>
</dbReference>
<protein>
    <recommendedName>
        <fullName evidence="2">Histidine kinase/HSP90-like ATPase domain-containing protein</fullName>
    </recommendedName>
</protein>
<dbReference type="InterPro" id="IPR036890">
    <property type="entry name" value="HATPase_C_sf"/>
</dbReference>
<dbReference type="Pfam" id="PF13581">
    <property type="entry name" value="HATPase_c_2"/>
    <property type="match status" value="1"/>
</dbReference>
<reference evidence="3 4" key="1">
    <citation type="submission" date="2016-01" db="EMBL/GenBank/DDBJ databases">
        <title>Draft genome of the antarctic isolate Shewanella frigidimarina Ag06-30.</title>
        <authorList>
            <person name="Parmeciano Di Noto G."/>
            <person name="Vazquez S."/>
            <person name="Mac Cormack W."/>
            <person name="Iriarte A."/>
            <person name="Quiroga C."/>
        </authorList>
    </citation>
    <scope>NUCLEOTIDE SEQUENCE [LARGE SCALE GENOMIC DNA]</scope>
    <source>
        <strain evidence="3 4">Ag06-30</strain>
    </source>
</reference>
<dbReference type="SUPFAM" id="SSF55874">
    <property type="entry name" value="ATPase domain of HSP90 chaperone/DNA topoisomerase II/histidine kinase"/>
    <property type="match status" value="1"/>
</dbReference>
<evidence type="ECO:0000259" key="2">
    <source>
        <dbReference type="Pfam" id="PF13581"/>
    </source>
</evidence>
<dbReference type="RefSeq" id="WP_011639121.1">
    <property type="nucleotide sequence ID" value="NZ_JBBMQR010000008.1"/>
</dbReference>
<dbReference type="Proteomes" id="UP000055702">
    <property type="component" value="Unassembled WGS sequence"/>
</dbReference>
<name>A0A106BWT3_SHEFR</name>
<sequence length="133" mass="14824">MSNIKTFSSCTSELKNIREFVVDACRDFPFSEGKVNEIVLAVDEACANVIRHGYHMSKKGCIEIVVSSDDEHALFVIKDVCSQITDKQLTPAENNLCKPGGLGLCLIHYVAEKVRLIPHKGKGNWLELTVKFE</sequence>
<proteinExistence type="predicted"/>
<evidence type="ECO:0000313" key="3">
    <source>
        <dbReference type="EMBL" id="KVX00077.1"/>
    </source>
</evidence>
<keyword evidence="1" id="KW-0808">Transferase</keyword>
<dbReference type="AlphaFoldDB" id="A0A106BWT3"/>
<feature type="domain" description="Histidine kinase/HSP90-like ATPase" evidence="2">
    <location>
        <begin position="12"/>
        <end position="129"/>
    </location>
</feature>
<comment type="caution">
    <text evidence="3">The sequence shown here is derived from an EMBL/GenBank/DDBJ whole genome shotgun (WGS) entry which is preliminary data.</text>
</comment>
<dbReference type="EMBL" id="LRDC01000071">
    <property type="protein sequence ID" value="KVX00077.1"/>
    <property type="molecule type" value="Genomic_DNA"/>
</dbReference>
<accession>A0A106BWT3</accession>
<gene>
    <name evidence="3" type="ORF">AWJ07_09690</name>
</gene>
<evidence type="ECO:0000313" key="4">
    <source>
        <dbReference type="Proteomes" id="UP000055702"/>
    </source>
</evidence>
<dbReference type="Gene3D" id="3.30.565.10">
    <property type="entry name" value="Histidine kinase-like ATPase, C-terminal domain"/>
    <property type="match status" value="1"/>
</dbReference>
<evidence type="ECO:0000256" key="1">
    <source>
        <dbReference type="ARBA" id="ARBA00022527"/>
    </source>
</evidence>
<dbReference type="InterPro" id="IPR050267">
    <property type="entry name" value="Anti-sigma-factor_SerPK"/>
</dbReference>
<keyword evidence="1" id="KW-0418">Kinase</keyword>
<dbReference type="GeneID" id="41839455"/>